<proteinExistence type="predicted"/>
<accession>A0A1W6Z5I4</accession>
<keyword evidence="2" id="KW-1185">Reference proteome</keyword>
<dbReference type="AlphaFoldDB" id="A0A1W6Z5I4"/>
<dbReference type="EMBL" id="CP021109">
    <property type="protein sequence ID" value="ARP88617.1"/>
    <property type="molecule type" value="Genomic_DNA"/>
</dbReference>
<gene>
    <name evidence="1" type="ORF">CAL13_08650</name>
</gene>
<organism evidence="1 2">
    <name type="scientific">Bordetella genomosp. 9</name>
    <dbReference type="NCBI Taxonomy" id="1416803"/>
    <lineage>
        <taxon>Bacteria</taxon>
        <taxon>Pseudomonadati</taxon>
        <taxon>Pseudomonadota</taxon>
        <taxon>Betaproteobacteria</taxon>
        <taxon>Burkholderiales</taxon>
        <taxon>Alcaligenaceae</taxon>
        <taxon>Bordetella</taxon>
    </lineage>
</organism>
<reference evidence="1 2" key="1">
    <citation type="submission" date="2017-05" db="EMBL/GenBank/DDBJ databases">
        <title>Complete and WGS of Bordetella genogroups.</title>
        <authorList>
            <person name="Spilker T."/>
            <person name="LiPuma J."/>
        </authorList>
    </citation>
    <scope>NUCLEOTIDE SEQUENCE [LARGE SCALE GENOMIC DNA]</scope>
    <source>
        <strain evidence="1 2">AU17164</strain>
    </source>
</reference>
<evidence type="ECO:0000313" key="2">
    <source>
        <dbReference type="Proteomes" id="UP000194139"/>
    </source>
</evidence>
<evidence type="ECO:0008006" key="3">
    <source>
        <dbReference type="Google" id="ProtNLM"/>
    </source>
</evidence>
<dbReference type="Gene3D" id="1.10.238.160">
    <property type="match status" value="1"/>
</dbReference>
<protein>
    <recommendedName>
        <fullName evidence="3">Helix-turn-helix domain-containing protein</fullName>
    </recommendedName>
</protein>
<dbReference type="RefSeq" id="WP_086073568.1">
    <property type="nucleotide sequence ID" value="NZ_CP021109.1"/>
</dbReference>
<dbReference type="Proteomes" id="UP000194139">
    <property type="component" value="Chromosome"/>
</dbReference>
<evidence type="ECO:0000313" key="1">
    <source>
        <dbReference type="EMBL" id="ARP88617.1"/>
    </source>
</evidence>
<sequence>MEHEFITHKEIAERLHLNAAHVRDRLTKRPDFPRPFVFGGARRWKAQEVDLWIEGQQQRRDGRRSTQVA</sequence>
<name>A0A1W6Z5I4_9BORD</name>